<keyword evidence="1" id="KW-0547">Nucleotide-binding</keyword>
<dbReference type="SUPFAM" id="SSF52540">
    <property type="entry name" value="P-loop containing nucleoside triphosphate hydrolases"/>
    <property type="match status" value="1"/>
</dbReference>
<dbReference type="InterPro" id="IPR019734">
    <property type="entry name" value="TPR_rpt"/>
</dbReference>
<gene>
    <name evidence="4" type="ORF">ABDJ85_06610</name>
</gene>
<dbReference type="InterPro" id="IPR027417">
    <property type="entry name" value="P-loop_NTPase"/>
</dbReference>
<dbReference type="Pfam" id="PF13191">
    <property type="entry name" value="AAA_16"/>
    <property type="match status" value="1"/>
</dbReference>
<dbReference type="InterPro" id="IPR011990">
    <property type="entry name" value="TPR-like_helical_dom_sf"/>
</dbReference>
<dbReference type="SMART" id="SM00028">
    <property type="entry name" value="TPR"/>
    <property type="match status" value="5"/>
</dbReference>
<dbReference type="InterPro" id="IPR005158">
    <property type="entry name" value="BTAD"/>
</dbReference>
<dbReference type="PANTHER" id="PTHR16305">
    <property type="entry name" value="TESTICULAR SOLUBLE ADENYLYL CYCLASE"/>
    <property type="match status" value="1"/>
</dbReference>
<protein>
    <submittedName>
        <fullName evidence="4">AAA family ATPase</fullName>
    </submittedName>
</protein>
<accession>A0ABV0G080</accession>
<dbReference type="Proteomes" id="UP001495147">
    <property type="component" value="Unassembled WGS sequence"/>
</dbReference>
<keyword evidence="2" id="KW-0067">ATP-binding</keyword>
<dbReference type="Gene3D" id="1.25.40.10">
    <property type="entry name" value="Tetratricopeptide repeat domain"/>
    <property type="match status" value="2"/>
</dbReference>
<dbReference type="PANTHER" id="PTHR16305:SF35">
    <property type="entry name" value="TRANSCRIPTIONAL ACTIVATOR DOMAIN"/>
    <property type="match status" value="1"/>
</dbReference>
<dbReference type="SUPFAM" id="SSF48452">
    <property type="entry name" value="TPR-like"/>
    <property type="match status" value="2"/>
</dbReference>
<evidence type="ECO:0000259" key="3">
    <source>
        <dbReference type="SMART" id="SM01043"/>
    </source>
</evidence>
<comment type="caution">
    <text evidence="4">The sequence shown here is derived from an EMBL/GenBank/DDBJ whole genome shotgun (WGS) entry which is preliminary data.</text>
</comment>
<dbReference type="SMART" id="SM01043">
    <property type="entry name" value="BTAD"/>
    <property type="match status" value="1"/>
</dbReference>
<dbReference type="Pfam" id="PF03704">
    <property type="entry name" value="BTAD"/>
    <property type="match status" value="1"/>
</dbReference>
<evidence type="ECO:0000256" key="2">
    <source>
        <dbReference type="ARBA" id="ARBA00022840"/>
    </source>
</evidence>
<organism evidence="4 5">
    <name type="scientific">Roseateles paludis</name>
    <dbReference type="NCBI Taxonomy" id="3145238"/>
    <lineage>
        <taxon>Bacteria</taxon>
        <taxon>Pseudomonadati</taxon>
        <taxon>Pseudomonadota</taxon>
        <taxon>Betaproteobacteria</taxon>
        <taxon>Burkholderiales</taxon>
        <taxon>Sphaerotilaceae</taxon>
        <taxon>Roseateles</taxon>
    </lineage>
</organism>
<feature type="domain" description="Bacterial transcriptional activator" evidence="3">
    <location>
        <begin position="67"/>
        <end position="233"/>
    </location>
</feature>
<reference evidence="4 5" key="1">
    <citation type="submission" date="2024-05" db="EMBL/GenBank/DDBJ databases">
        <title>Roseateles sp. DJS-2-20 16S ribosomal RNA gene Genome sequencing and assembly.</title>
        <authorList>
            <person name="Woo H."/>
        </authorList>
    </citation>
    <scope>NUCLEOTIDE SEQUENCE [LARGE SCALE GENOMIC DNA]</scope>
    <source>
        <strain evidence="4 5">DJS-2-20</strain>
    </source>
</reference>
<dbReference type="RefSeq" id="WP_347703980.1">
    <property type="nucleotide sequence ID" value="NZ_JBDPZD010000002.1"/>
</dbReference>
<evidence type="ECO:0000313" key="4">
    <source>
        <dbReference type="EMBL" id="MEO3691137.1"/>
    </source>
</evidence>
<proteinExistence type="predicted"/>
<dbReference type="EMBL" id="JBDPZD010000002">
    <property type="protein sequence ID" value="MEO3691137.1"/>
    <property type="molecule type" value="Genomic_DNA"/>
</dbReference>
<evidence type="ECO:0000256" key="1">
    <source>
        <dbReference type="ARBA" id="ARBA00022741"/>
    </source>
</evidence>
<evidence type="ECO:0000313" key="5">
    <source>
        <dbReference type="Proteomes" id="UP001495147"/>
    </source>
</evidence>
<keyword evidence="5" id="KW-1185">Reference proteome</keyword>
<name>A0ABV0G080_9BURK</name>
<dbReference type="InterPro" id="IPR041664">
    <property type="entry name" value="AAA_16"/>
</dbReference>
<sequence length="1130" mass="119626">MVTPASTPPTALHLQLKGTPRLQRGGDGHNDVVWQALPARLAALLALLAVDGPQSRARVAELFYSNLDSAAARRNLRQLLFAHRTLLAELLDGRSDALALSPGVSADAAAPPDGDTDEAPLLGALAYDDVPAFAQWLQAQREQRQQQRIDTLASQASALEANGQIAPALAVAQRLVALNPASEHAHRRLMRLHYLRGDRAAALAAFDRCEQVLRDELSAKPGAETLDLLAQVEQAHAPTALSARPAPASMLRPPRVVGRDAEWAQLHQAWQAGTGLLLLGEPGMGKSRLLGDLALATPGCLLISAAAGDAAQPYALLSRLLRHLLAEAAPPPSASLRAELARLLPELGDTPAIASDNERARFLNATLALARQALAAGWPGLVLDDLHFADTASLAALPGLLGLPGMRWVAAACPAELGAAAQGLGRLSARPALNLPPLDVSAVAALLDSLALPELQGLDATALQRQSGGNPLFLLEGLKHWLSQPESRRGDPASTVAVAPRVGELVLQRLARLSLPAVQLARCAALAGPDFSAALAAEVLGQRLIDLTEPWSELEAAQLLRAGTLAQDLVRDAALASVPPALARELHAQIAGFLARQPATPPARLAAHWQAAARWDAATQAYLAAAAQARRTLRRIEEGHWLRLAADCARAGGDTRAEFESTLARAEAALCESLGAEPAQLAQQALQMAAGETEQLRALAVMAATMARRIDDFGPHRAACEEGISKALSLGRPELALQLALPLAGSLLNAREIGAALRLLESQQDWAQAEAEPALLCDYLNHLGMALDYANRLADAAQVHERQCELARRHGLHEATATALASLGATLAKRGRLRAATQALQSGLQLARSQQSLAGQVLHSQATLGWRLRDLGDYRDALALMEDARDGLVAAGPGTAAAFNVVHRLALAYAHLGQHARARHTLQSRSGADDELPARQALWRAHSAELARLAGDTALARADALTALRLLEDQRDDMPYRVVCLLACPLLEPEAGEAMAAGLAAWAAAHERHGLALAAHLRGIDCALRTNDAQRLRGHLEAALGLGPRFDSEIVFKGEFWLRCAEAQLHLGNPAAAHALAAQGQRWVQACCAEQVPPAFADSFLHRNPVNLGLQRLQASMPDPAAAPAHPQRP</sequence>